<dbReference type="SUPFAM" id="SSF109854">
    <property type="entry name" value="DinB/YfiT-like putative metalloenzymes"/>
    <property type="match status" value="1"/>
</dbReference>
<name>A0A6V8LKT0_9ACTN</name>
<dbReference type="Proteomes" id="UP000482960">
    <property type="component" value="Unassembled WGS sequence"/>
</dbReference>
<evidence type="ECO:0008006" key="3">
    <source>
        <dbReference type="Google" id="ProtNLM"/>
    </source>
</evidence>
<evidence type="ECO:0000313" key="2">
    <source>
        <dbReference type="Proteomes" id="UP000482960"/>
    </source>
</evidence>
<gene>
    <name evidence="1" type="ORF">Prum_084080</name>
</gene>
<reference evidence="1 2" key="1">
    <citation type="submission" date="2020-03" db="EMBL/GenBank/DDBJ databases">
        <title>Whole genome shotgun sequence of Phytohabitans rumicis NBRC 108638.</title>
        <authorList>
            <person name="Komaki H."/>
            <person name="Tamura T."/>
        </authorList>
    </citation>
    <scope>NUCLEOTIDE SEQUENCE [LARGE SCALE GENOMIC DNA]</scope>
    <source>
        <strain evidence="1 2">NBRC 108638</strain>
    </source>
</reference>
<sequence>MATVVDIEIGAKKVFVWAVDWPGWCRSGRTEEAALAALADYVPRYAVVAAEARVRYPKSAGDTLEIRERLPGNASTEFGIPGQVSAGDAEPVQAAEATRAGKLLTAAWSVLDAVAAVTPAELRKGPRGGGRDRDKMLGHVVEAEAGYARMIGVKQKPPPFDDAEAVAALRAEILAVLAKPSDGAPLRPKGWPARYAARRIAWHVLDHVWEMQDRSPS</sequence>
<dbReference type="EMBL" id="BLPG01000001">
    <property type="protein sequence ID" value="GFJ94766.1"/>
    <property type="molecule type" value="Genomic_DNA"/>
</dbReference>
<protein>
    <recommendedName>
        <fullName evidence="3">DinB-like domain-containing protein</fullName>
    </recommendedName>
</protein>
<keyword evidence="2" id="KW-1185">Reference proteome</keyword>
<proteinExistence type="predicted"/>
<dbReference type="AlphaFoldDB" id="A0A6V8LKT0"/>
<accession>A0A6V8LKT0</accession>
<comment type="caution">
    <text evidence="1">The sequence shown here is derived from an EMBL/GenBank/DDBJ whole genome shotgun (WGS) entry which is preliminary data.</text>
</comment>
<dbReference type="RefSeq" id="WP_173082026.1">
    <property type="nucleotide sequence ID" value="NZ_BAABJB010000036.1"/>
</dbReference>
<evidence type="ECO:0000313" key="1">
    <source>
        <dbReference type="EMBL" id="GFJ94766.1"/>
    </source>
</evidence>
<dbReference type="InterPro" id="IPR034660">
    <property type="entry name" value="DinB/YfiT-like"/>
</dbReference>
<organism evidence="1 2">
    <name type="scientific">Phytohabitans rumicis</name>
    <dbReference type="NCBI Taxonomy" id="1076125"/>
    <lineage>
        <taxon>Bacteria</taxon>
        <taxon>Bacillati</taxon>
        <taxon>Actinomycetota</taxon>
        <taxon>Actinomycetes</taxon>
        <taxon>Micromonosporales</taxon>
        <taxon>Micromonosporaceae</taxon>
    </lineage>
</organism>
<reference evidence="1 2" key="2">
    <citation type="submission" date="2020-03" db="EMBL/GenBank/DDBJ databases">
        <authorList>
            <person name="Ichikawa N."/>
            <person name="Kimura A."/>
            <person name="Kitahashi Y."/>
            <person name="Uohara A."/>
        </authorList>
    </citation>
    <scope>NUCLEOTIDE SEQUENCE [LARGE SCALE GENOMIC DNA]</scope>
    <source>
        <strain evidence="1 2">NBRC 108638</strain>
    </source>
</reference>